<dbReference type="Proteomes" id="UP001165065">
    <property type="component" value="Unassembled WGS sequence"/>
</dbReference>
<evidence type="ECO:0000313" key="11">
    <source>
        <dbReference type="Proteomes" id="UP001165065"/>
    </source>
</evidence>
<evidence type="ECO:0000256" key="3">
    <source>
        <dbReference type="ARBA" id="ARBA00022801"/>
    </source>
</evidence>
<dbReference type="InterPro" id="IPR001375">
    <property type="entry name" value="Peptidase_S9_cat"/>
</dbReference>
<proteinExistence type="inferred from homology"/>
<protein>
    <recommendedName>
        <fullName evidence="6">Prolyl endopeptidase</fullName>
        <ecNumber evidence="6">3.4.21.-</ecNumber>
    </recommendedName>
</protein>
<dbReference type="InterPro" id="IPR051543">
    <property type="entry name" value="Serine_Peptidase_S9A"/>
</dbReference>
<sequence>MAQPPVPPQARRDDSLKVLCGAAKERNGKPDVTNGPGVLIDPPAELPDPYGWMRDESREKTEVLEHLKAENKYTEELTAHLDPLRKTLYDEMIGFIQETDYTTPMKKGEYVYYTRTYEGKSYKMHYRAPLASLPTDRPITWDGKASTPILDGEVLLLDENALAEGHKYCSVGTCSPSPSGNLLVYTVDNTGGETYGIFVKDISTGEIVDSLKGEIDSYTVWGAGDDKLFYCKMDEAHRPYQVYVHELGSGGEDEKLFQEDDELFWLGISKSQDGRFLFFGSGSKETSEVNYVDLSSGTVDVKCVSKRRAKTLYEVEHRLGKWYISTNHGGLMNMKLMACDAEPECEGKWEEVKVGGETMFPGDSTRPLDDVLPLRNHLVAYGREGGIPRVWVSKFGEGDSIEKFERLEFDEEAYEVMGGGNLEFDVDDFLVSYDSLVTPPKTFKVSLDDVSSRQCLKERTVPGYSPDKYACKRDLVLSRDGKTEIPVSIVWNKEMKKKEGEPQHLHLYGYGSYGACMECDFSSSRLPLLDRGIIYVIAHVRGGGEMGRQWYEEPNGAKYLCKKNTFNDFVDVARWLQDEKKMTTSELMSTEGRSAGGLLIGASVNQAPELFKAAIFGVPFVDVMSTMVDATIPLTVVEWEEWGNPNAEKYMKYISEYSPVNNVKKGAKYPACLMTGGLHDPRVQYWEPAKMVAEVRHQAGEGSGPICLKLDMAAGHFSASDRYKYYRELAVDWAFILENVGLA</sequence>
<dbReference type="InterPro" id="IPR029058">
    <property type="entry name" value="AB_hydrolase_fold"/>
</dbReference>
<dbReference type="SUPFAM" id="SSF50993">
    <property type="entry name" value="Peptidase/esterase 'gauge' domain"/>
    <property type="match status" value="1"/>
</dbReference>
<comment type="similarity">
    <text evidence="1 6">Belongs to the peptidase S9A family.</text>
</comment>
<evidence type="ECO:0000256" key="5">
    <source>
        <dbReference type="ARBA" id="ARBA00045448"/>
    </source>
</evidence>
<accession>A0A9W7LG19</accession>
<dbReference type="EMBL" id="BRYA01000377">
    <property type="protein sequence ID" value="GMI48177.1"/>
    <property type="molecule type" value="Genomic_DNA"/>
</dbReference>
<feature type="domain" description="Peptidase S9 prolyl oligopeptidase catalytic" evidence="8">
    <location>
        <begin position="521"/>
        <end position="741"/>
    </location>
</feature>
<dbReference type="GO" id="GO:0006508">
    <property type="term" value="P:proteolysis"/>
    <property type="evidence" value="ECO:0007669"/>
    <property type="project" value="UniProtKB-KW"/>
</dbReference>
<dbReference type="AlphaFoldDB" id="A0A9W7LG19"/>
<comment type="function">
    <text evidence="5">Serine peptidase whose precise substrate specificity remains unclear. Does not cleave peptides after a arginine or lysine residue. Regulates trans-Golgi network morphology and sorting by regulating the membrane binding of the AP-1 complex. May play a role in the regulation of synaptic vesicle exocytosis.</text>
</comment>
<evidence type="ECO:0000256" key="4">
    <source>
        <dbReference type="ARBA" id="ARBA00022825"/>
    </source>
</evidence>
<name>A0A9W7LG19_9STRA</name>
<dbReference type="GO" id="GO:0004252">
    <property type="term" value="F:serine-type endopeptidase activity"/>
    <property type="evidence" value="ECO:0007669"/>
    <property type="project" value="UniProtKB-UniRule"/>
</dbReference>
<keyword evidence="2 6" id="KW-0645">Protease</keyword>
<dbReference type="PANTHER" id="PTHR11757">
    <property type="entry name" value="PROTEASE FAMILY S9A OLIGOPEPTIDASE"/>
    <property type="match status" value="1"/>
</dbReference>
<evidence type="ECO:0000313" key="10">
    <source>
        <dbReference type="EMBL" id="GMI48177.1"/>
    </source>
</evidence>
<dbReference type="OrthoDB" id="248387at2759"/>
<dbReference type="PANTHER" id="PTHR11757:SF19">
    <property type="entry name" value="PROLYL ENDOPEPTIDASE-LIKE"/>
    <property type="match status" value="1"/>
</dbReference>
<evidence type="ECO:0000259" key="9">
    <source>
        <dbReference type="Pfam" id="PF02897"/>
    </source>
</evidence>
<dbReference type="Pfam" id="PF02897">
    <property type="entry name" value="Peptidase_S9_N"/>
    <property type="match status" value="1"/>
</dbReference>
<dbReference type="Pfam" id="PF00326">
    <property type="entry name" value="Peptidase_S9"/>
    <property type="match status" value="1"/>
</dbReference>
<dbReference type="Gene3D" id="3.40.50.1820">
    <property type="entry name" value="alpha/beta hydrolase"/>
    <property type="match status" value="1"/>
</dbReference>
<evidence type="ECO:0000256" key="7">
    <source>
        <dbReference type="SAM" id="MobiDB-lite"/>
    </source>
</evidence>
<evidence type="ECO:0000256" key="6">
    <source>
        <dbReference type="RuleBase" id="RU368024"/>
    </source>
</evidence>
<feature type="domain" description="Peptidase S9A N-terminal" evidence="9">
    <location>
        <begin position="40"/>
        <end position="451"/>
    </location>
</feature>
<reference evidence="11" key="1">
    <citation type="journal article" date="2023" name="Commun. Biol.">
        <title>Genome analysis of Parmales, the sister group of diatoms, reveals the evolutionary specialization of diatoms from phago-mixotrophs to photoautotrophs.</title>
        <authorList>
            <person name="Ban H."/>
            <person name="Sato S."/>
            <person name="Yoshikawa S."/>
            <person name="Yamada K."/>
            <person name="Nakamura Y."/>
            <person name="Ichinomiya M."/>
            <person name="Sato N."/>
            <person name="Blanc-Mathieu R."/>
            <person name="Endo H."/>
            <person name="Kuwata A."/>
            <person name="Ogata H."/>
        </authorList>
    </citation>
    <scope>NUCLEOTIDE SEQUENCE [LARGE SCALE GENOMIC DNA]</scope>
</reference>
<keyword evidence="4 6" id="KW-0720">Serine protease</keyword>
<dbReference type="InterPro" id="IPR002470">
    <property type="entry name" value="Peptidase_S9A"/>
</dbReference>
<organism evidence="10 11">
    <name type="scientific">Triparma columacea</name>
    <dbReference type="NCBI Taxonomy" id="722753"/>
    <lineage>
        <taxon>Eukaryota</taxon>
        <taxon>Sar</taxon>
        <taxon>Stramenopiles</taxon>
        <taxon>Ochrophyta</taxon>
        <taxon>Bolidophyceae</taxon>
        <taxon>Parmales</taxon>
        <taxon>Triparmaceae</taxon>
        <taxon>Triparma</taxon>
    </lineage>
</organism>
<gene>
    <name evidence="10" type="ORF">TrCOL_g12622</name>
</gene>
<dbReference type="PRINTS" id="PR00862">
    <property type="entry name" value="PROLIGOPTASE"/>
</dbReference>
<dbReference type="InterPro" id="IPR023302">
    <property type="entry name" value="Pept_S9A_N"/>
</dbReference>
<comment type="caution">
    <text evidence="10">The sequence shown here is derived from an EMBL/GenBank/DDBJ whole genome shotgun (WGS) entry which is preliminary data.</text>
</comment>
<evidence type="ECO:0000259" key="8">
    <source>
        <dbReference type="Pfam" id="PF00326"/>
    </source>
</evidence>
<keyword evidence="3 6" id="KW-0378">Hydrolase</keyword>
<feature type="region of interest" description="Disordered" evidence="7">
    <location>
        <begin position="24"/>
        <end position="46"/>
    </location>
</feature>
<evidence type="ECO:0000256" key="2">
    <source>
        <dbReference type="ARBA" id="ARBA00022670"/>
    </source>
</evidence>
<keyword evidence="11" id="KW-1185">Reference proteome</keyword>
<evidence type="ECO:0000256" key="1">
    <source>
        <dbReference type="ARBA" id="ARBA00005228"/>
    </source>
</evidence>
<dbReference type="EC" id="3.4.21.-" evidence="6"/>
<dbReference type="Gene3D" id="2.130.10.120">
    <property type="entry name" value="Prolyl oligopeptidase, N-terminal domain"/>
    <property type="match status" value="1"/>
</dbReference>
<dbReference type="SUPFAM" id="SSF53474">
    <property type="entry name" value="alpha/beta-Hydrolases"/>
    <property type="match status" value="1"/>
</dbReference>